<dbReference type="Pfam" id="PF09991">
    <property type="entry name" value="DUF2232"/>
    <property type="match status" value="1"/>
</dbReference>
<dbReference type="PANTHER" id="PTHR41324">
    <property type="entry name" value="MEMBRANE PROTEIN-RELATED"/>
    <property type="match status" value="1"/>
</dbReference>
<evidence type="ECO:0000313" key="3">
    <source>
        <dbReference type="Proteomes" id="UP000515847"/>
    </source>
</evidence>
<keyword evidence="1" id="KW-1133">Transmembrane helix</keyword>
<dbReference type="EMBL" id="CP045798">
    <property type="protein sequence ID" value="QNB47138.1"/>
    <property type="molecule type" value="Genomic_DNA"/>
</dbReference>
<dbReference type="Proteomes" id="UP000515847">
    <property type="component" value="Chromosome"/>
</dbReference>
<dbReference type="AlphaFoldDB" id="A0A7G6E4Y4"/>
<accession>A0A7G6E4Y4</accession>
<feature type="transmembrane region" description="Helical" evidence="1">
    <location>
        <begin position="224"/>
        <end position="247"/>
    </location>
</feature>
<name>A0A7G6E4Y4_THEFR</name>
<dbReference type="PANTHER" id="PTHR41324:SF1">
    <property type="entry name" value="DUF2232 DOMAIN-CONTAINING PROTEIN"/>
    <property type="match status" value="1"/>
</dbReference>
<evidence type="ECO:0000256" key="1">
    <source>
        <dbReference type="SAM" id="Phobius"/>
    </source>
</evidence>
<feature type="transmembrane region" description="Helical" evidence="1">
    <location>
        <begin position="53"/>
        <end position="71"/>
    </location>
</feature>
<sequence>MHSSLRTRAIVEGALMAALTAILALAGFYLPFLRFLTNLVWTIPIVIATVRHGLGIGIMSTVVAGFLIFTLASPLEALFLVLQFGGLALLYGYAFNKGIKPGITLLAGTGVAIISFLLTFGVSLLISGLNQINFVDQLKETIEPTIEMYRSLGLFDKYGTSGLTEENMRQMLAGFIDLLIVLFPALIVTYGIMAAFLNYIIAQKILFKLGIPVPQLPPFRNWQLPWWTVWGFIGGFGLSLAGSYWQIKTLTTIGSNIMMVYYPVLFVLGLSVIAYFYHHKLQRAFSYRLLFIFLVFFFFRYVSLLIPIVGLFDLVLNYRRLAGES</sequence>
<feature type="transmembrane region" description="Helical" evidence="1">
    <location>
        <begin position="259"/>
        <end position="277"/>
    </location>
</feature>
<feature type="transmembrane region" description="Helical" evidence="1">
    <location>
        <begin position="178"/>
        <end position="201"/>
    </location>
</feature>
<organism evidence="2 3">
    <name type="scientific">Thermanaerosceptrum fracticalcis</name>
    <dbReference type="NCBI Taxonomy" id="1712410"/>
    <lineage>
        <taxon>Bacteria</taxon>
        <taxon>Bacillati</taxon>
        <taxon>Bacillota</taxon>
        <taxon>Clostridia</taxon>
        <taxon>Eubacteriales</taxon>
        <taxon>Peptococcaceae</taxon>
        <taxon>Thermanaerosceptrum</taxon>
    </lineage>
</organism>
<dbReference type="InterPro" id="IPR018710">
    <property type="entry name" value="DUF2232"/>
</dbReference>
<gene>
    <name evidence="2" type="ORF">BR63_12985</name>
</gene>
<evidence type="ECO:0000313" key="2">
    <source>
        <dbReference type="EMBL" id="QNB47138.1"/>
    </source>
</evidence>
<keyword evidence="1" id="KW-0472">Membrane</keyword>
<feature type="transmembrane region" description="Helical" evidence="1">
    <location>
        <begin position="103"/>
        <end position="126"/>
    </location>
</feature>
<feature type="transmembrane region" description="Helical" evidence="1">
    <location>
        <begin position="289"/>
        <end position="312"/>
    </location>
</feature>
<dbReference type="OrthoDB" id="1726902at2"/>
<dbReference type="RefSeq" id="WP_153802092.1">
    <property type="nucleotide sequence ID" value="NZ_CP045798.1"/>
</dbReference>
<keyword evidence="3" id="KW-1185">Reference proteome</keyword>
<dbReference type="KEGG" id="tfr:BR63_12985"/>
<keyword evidence="1" id="KW-0812">Transmembrane</keyword>
<proteinExistence type="predicted"/>
<reference evidence="2 3" key="1">
    <citation type="journal article" date="2019" name="Front. Microbiol.">
        <title>Thermoanaerosceptrum fracticalcis gen. nov. sp. nov., a Novel Fumarate-Fermenting Microorganism From a Deep Fractured Carbonate Aquifer of the US Great Basin.</title>
        <authorList>
            <person name="Hamilton-Brehm S.D."/>
            <person name="Stewart L.E."/>
            <person name="Zavarin M."/>
            <person name="Caldwell M."/>
            <person name="Lawson P.A."/>
            <person name="Onstott T.C."/>
            <person name="Grzymski J."/>
            <person name="Neveux I."/>
            <person name="Lollar B.S."/>
            <person name="Russell C.E."/>
            <person name="Moser D.P."/>
        </authorList>
    </citation>
    <scope>NUCLEOTIDE SEQUENCE [LARGE SCALE GENOMIC DNA]</scope>
    <source>
        <strain evidence="2 3">DRI-13</strain>
    </source>
</reference>
<feature type="transmembrane region" description="Helical" evidence="1">
    <location>
        <begin position="77"/>
        <end position="96"/>
    </location>
</feature>
<protein>
    <submittedName>
        <fullName evidence="2">DUF2232 domain-containing protein</fullName>
    </submittedName>
</protein>
<feature type="transmembrane region" description="Helical" evidence="1">
    <location>
        <begin position="13"/>
        <end position="32"/>
    </location>
</feature>